<dbReference type="GO" id="GO:0031901">
    <property type="term" value="C:early endosome membrane"/>
    <property type="evidence" value="ECO:0007669"/>
    <property type="project" value="TreeGrafter"/>
</dbReference>
<dbReference type="Gene3D" id="3.30.1520.10">
    <property type="entry name" value="Phox-like domain"/>
    <property type="match status" value="1"/>
</dbReference>
<dbReference type="GO" id="GO:0006886">
    <property type="term" value="P:intracellular protein transport"/>
    <property type="evidence" value="ECO:0007669"/>
    <property type="project" value="TreeGrafter"/>
</dbReference>
<name>A0A8S1CHL0_9INSE</name>
<evidence type="ECO:0000256" key="4">
    <source>
        <dbReference type="ARBA" id="ARBA00022927"/>
    </source>
</evidence>
<comment type="subcellular location">
    <subcellularLocation>
        <location evidence="1">Membrane</location>
        <topology evidence="1">Peripheral membrane protein</topology>
        <orientation evidence="1">Cytoplasmic side</orientation>
    </subcellularLocation>
</comment>
<dbReference type="SMART" id="SM00312">
    <property type="entry name" value="PX"/>
    <property type="match status" value="1"/>
</dbReference>
<dbReference type="InterPro" id="IPR001683">
    <property type="entry name" value="PX_dom"/>
</dbReference>
<dbReference type="PANTHER" id="PTHR46571:SF1">
    <property type="entry name" value="SORTING NEXIN-8"/>
    <property type="match status" value="1"/>
</dbReference>
<dbReference type="GO" id="GO:0034498">
    <property type="term" value="P:early endosome to Golgi transport"/>
    <property type="evidence" value="ECO:0007669"/>
    <property type="project" value="TreeGrafter"/>
</dbReference>
<gene>
    <name evidence="7" type="ORF">CLODIP_2_CD14071</name>
</gene>
<evidence type="ECO:0000313" key="7">
    <source>
        <dbReference type="EMBL" id="CAB3369809.1"/>
    </source>
</evidence>
<protein>
    <recommendedName>
        <fullName evidence="6">PX domain-containing protein</fullName>
    </recommendedName>
</protein>
<proteinExistence type="inferred from homology"/>
<dbReference type="GO" id="GO:0005829">
    <property type="term" value="C:cytosol"/>
    <property type="evidence" value="ECO:0007669"/>
    <property type="project" value="GOC"/>
</dbReference>
<dbReference type="Pfam" id="PF19566">
    <property type="entry name" value="Snx8_BAR_dom"/>
    <property type="match status" value="1"/>
</dbReference>
<sequence length="417" mass="47332">MAAALAPESGDVQEAEGNKENGIAADYMIGLTYNKLFEHDVIDIDLAPEKWGVLTSHQEYFVKSKRFNSCVERRYTDFVSFHELLIATYPYRLVPRLPPKKLIGADTVFIEERRKALKRWLTIVAQHPILSADATTRFFLTYEGPKVHAKIQEIFRRMPDEFTTSCIASKSKELVKSVSPTLIANSRNQIQGILAGISQLKRISERMVARSQEYASDLSDIGIVMLEMSNDNQDSSEWAAKGNKIWEETKMGFKLVANEFNDLYAQASDQATVQKDEVLEKLNLLFDVLTAHQLLCERHEKGVAQDHQRALAKMLAFKKVKIQKSISGTDTETLERLEMRMMEQESIIADVEVRSAFSLHCMAQETQLVHTYLGIVTEIFNSLISVQLIGHSEMSKVWKGMQEKIFQCLPSNSETAD</sequence>
<comment type="similarity">
    <text evidence="2">Belongs to the sorting nexin family.</text>
</comment>
<dbReference type="InterPro" id="IPR036871">
    <property type="entry name" value="PX_dom_sf"/>
</dbReference>
<evidence type="ECO:0000313" key="8">
    <source>
        <dbReference type="Proteomes" id="UP000494165"/>
    </source>
</evidence>
<keyword evidence="4" id="KW-0653">Protein transport</keyword>
<feature type="domain" description="PX" evidence="6">
    <location>
        <begin position="38"/>
        <end position="146"/>
    </location>
</feature>
<keyword evidence="5" id="KW-0472">Membrane</keyword>
<accession>A0A8S1CHL0</accession>
<keyword evidence="3" id="KW-0813">Transport</keyword>
<dbReference type="EMBL" id="CADEPI010000048">
    <property type="protein sequence ID" value="CAB3369809.1"/>
    <property type="molecule type" value="Genomic_DNA"/>
</dbReference>
<evidence type="ECO:0000259" key="6">
    <source>
        <dbReference type="PROSITE" id="PS50195"/>
    </source>
</evidence>
<organism evidence="7 8">
    <name type="scientific">Cloeon dipterum</name>
    <dbReference type="NCBI Taxonomy" id="197152"/>
    <lineage>
        <taxon>Eukaryota</taxon>
        <taxon>Metazoa</taxon>
        <taxon>Ecdysozoa</taxon>
        <taxon>Arthropoda</taxon>
        <taxon>Hexapoda</taxon>
        <taxon>Insecta</taxon>
        <taxon>Pterygota</taxon>
        <taxon>Palaeoptera</taxon>
        <taxon>Ephemeroptera</taxon>
        <taxon>Pisciforma</taxon>
        <taxon>Baetidae</taxon>
        <taxon>Cloeon</taxon>
    </lineage>
</organism>
<dbReference type="Proteomes" id="UP000494165">
    <property type="component" value="Unassembled WGS sequence"/>
</dbReference>
<dbReference type="Pfam" id="PF00787">
    <property type="entry name" value="PX"/>
    <property type="match status" value="1"/>
</dbReference>
<dbReference type="GO" id="GO:0035091">
    <property type="term" value="F:phosphatidylinositol binding"/>
    <property type="evidence" value="ECO:0007669"/>
    <property type="project" value="InterPro"/>
</dbReference>
<dbReference type="OrthoDB" id="10064318at2759"/>
<keyword evidence="8" id="KW-1185">Reference proteome</keyword>
<dbReference type="PROSITE" id="PS50195">
    <property type="entry name" value="PX"/>
    <property type="match status" value="1"/>
</dbReference>
<evidence type="ECO:0000256" key="5">
    <source>
        <dbReference type="ARBA" id="ARBA00023136"/>
    </source>
</evidence>
<dbReference type="SUPFAM" id="SSF64268">
    <property type="entry name" value="PX domain"/>
    <property type="match status" value="1"/>
</dbReference>
<dbReference type="InterPro" id="IPR045734">
    <property type="entry name" value="Snx8_BAR_dom"/>
</dbReference>
<reference evidence="7 8" key="1">
    <citation type="submission" date="2020-04" db="EMBL/GenBank/DDBJ databases">
        <authorList>
            <person name="Alioto T."/>
            <person name="Alioto T."/>
            <person name="Gomez Garrido J."/>
        </authorList>
    </citation>
    <scope>NUCLEOTIDE SEQUENCE [LARGE SCALE GENOMIC DNA]</scope>
</reference>
<dbReference type="PANTHER" id="PTHR46571">
    <property type="entry name" value="SORTING NEXIN-8"/>
    <property type="match status" value="1"/>
</dbReference>
<evidence type="ECO:0000256" key="3">
    <source>
        <dbReference type="ARBA" id="ARBA00022448"/>
    </source>
</evidence>
<comment type="caution">
    <text evidence="7">The sequence shown here is derived from an EMBL/GenBank/DDBJ whole genome shotgun (WGS) entry which is preliminary data.</text>
</comment>
<evidence type="ECO:0000256" key="2">
    <source>
        <dbReference type="ARBA" id="ARBA00010883"/>
    </source>
</evidence>
<dbReference type="AlphaFoldDB" id="A0A8S1CHL0"/>
<dbReference type="CDD" id="cd07597">
    <property type="entry name" value="BAR_SNX8"/>
    <property type="match status" value="1"/>
</dbReference>
<evidence type="ECO:0000256" key="1">
    <source>
        <dbReference type="ARBA" id="ARBA00004287"/>
    </source>
</evidence>
<dbReference type="InterPro" id="IPR028662">
    <property type="entry name" value="SNX8/Mvp1"/>
</dbReference>